<feature type="transmembrane region" description="Helical" evidence="6">
    <location>
        <begin position="73"/>
        <end position="97"/>
    </location>
</feature>
<dbReference type="GO" id="GO:0050909">
    <property type="term" value="P:sensory perception of taste"/>
    <property type="evidence" value="ECO:0007669"/>
    <property type="project" value="InterPro"/>
</dbReference>
<sequence length="346" mass="40353">MKRSTYWMLATLYYISQLLGILSFCYDPNTQEIYTTKIVTIYCALISIGLFGVIPMIMQIIRNTENVYSQDVHVQISATIVILHIVAILVTVVFNWMKRCEFIDILQEFIALRQSFLSKWPLSLEMEKKFERALRLKTLVGFLANLSLVLGFFDFYNRQLDLDIFAYMYLSVFSILLGVVIAHYYFYIINVNILLGVLNQRLRCILDTSQDLVRKHQSYHRRLGTFAKQLANEVDELALFQRKLQSHVLRLNDMYGVQSICVLLMVYLTNLIVLYMTYMMNQHAYVFEMYKSQLAPMAIATLLFYVDLGIFGFGLLQLLDLVEETSFLLMEHQPCANNLDVELEKS</sequence>
<evidence type="ECO:0000256" key="6">
    <source>
        <dbReference type="RuleBase" id="RU363108"/>
    </source>
</evidence>
<reference evidence="7" key="1">
    <citation type="submission" date="2022-10" db="UniProtKB">
        <authorList>
            <consortium name="EnsemblMetazoa"/>
        </authorList>
    </citation>
    <scope>IDENTIFICATION</scope>
    <source>
        <strain evidence="7">USDA</strain>
    </source>
</reference>
<accession>A0A905STE6</accession>
<feature type="transmembrane region" description="Helical" evidence="6">
    <location>
        <begin position="38"/>
        <end position="61"/>
    </location>
</feature>
<evidence type="ECO:0000256" key="5">
    <source>
        <dbReference type="ARBA" id="ARBA00023136"/>
    </source>
</evidence>
<evidence type="ECO:0000256" key="1">
    <source>
        <dbReference type="ARBA" id="ARBA00004651"/>
    </source>
</evidence>
<keyword evidence="4 6" id="KW-1133">Transmembrane helix</keyword>
<keyword evidence="6" id="KW-0675">Receptor</keyword>
<evidence type="ECO:0000256" key="4">
    <source>
        <dbReference type="ARBA" id="ARBA00022989"/>
    </source>
</evidence>
<organism evidence="7 8">
    <name type="scientific">Stomoxys calcitrans</name>
    <name type="common">Stable fly</name>
    <name type="synonym">Conops calcitrans</name>
    <dbReference type="NCBI Taxonomy" id="35570"/>
    <lineage>
        <taxon>Eukaryota</taxon>
        <taxon>Metazoa</taxon>
        <taxon>Ecdysozoa</taxon>
        <taxon>Arthropoda</taxon>
        <taxon>Hexapoda</taxon>
        <taxon>Insecta</taxon>
        <taxon>Pterygota</taxon>
        <taxon>Neoptera</taxon>
        <taxon>Endopterygota</taxon>
        <taxon>Diptera</taxon>
        <taxon>Brachycera</taxon>
        <taxon>Muscomorpha</taxon>
        <taxon>Muscoidea</taxon>
        <taxon>Muscidae</taxon>
        <taxon>Stomoxys</taxon>
    </lineage>
</organism>
<dbReference type="AlphaFoldDB" id="A0A905STE6"/>
<comment type="function">
    <text evidence="6">Gustatory receptor which mediates acceptance or avoidance behavior, depending on its substrates.</text>
</comment>
<proteinExistence type="inferred from homology"/>
<comment type="subcellular location">
    <subcellularLocation>
        <location evidence="1 6">Cell membrane</location>
        <topology evidence="1 6">Multi-pass membrane protein</topology>
    </subcellularLocation>
</comment>
<evidence type="ECO:0000256" key="2">
    <source>
        <dbReference type="ARBA" id="ARBA00022475"/>
    </source>
</evidence>
<evidence type="ECO:0000313" key="8">
    <source>
        <dbReference type="Proteomes" id="UP000095300"/>
    </source>
</evidence>
<keyword evidence="6" id="KW-0807">Transducer</keyword>
<feature type="transmembrane region" description="Helical" evidence="6">
    <location>
        <begin position="255"/>
        <end position="278"/>
    </location>
</feature>
<evidence type="ECO:0000256" key="3">
    <source>
        <dbReference type="ARBA" id="ARBA00022692"/>
    </source>
</evidence>
<evidence type="ECO:0000313" key="7">
    <source>
        <dbReference type="EnsemblMetazoa" id="SCAU016985-PA"/>
    </source>
</evidence>
<dbReference type="Proteomes" id="UP000095300">
    <property type="component" value="Unassembled WGS sequence"/>
</dbReference>
<keyword evidence="5 6" id="KW-0472">Membrane</keyword>
<feature type="transmembrane region" description="Helical" evidence="6">
    <location>
        <begin position="6"/>
        <end position="26"/>
    </location>
</feature>
<feature type="transmembrane region" description="Helical" evidence="6">
    <location>
        <begin position="298"/>
        <end position="319"/>
    </location>
</feature>
<feature type="transmembrane region" description="Helical" evidence="6">
    <location>
        <begin position="134"/>
        <end position="153"/>
    </location>
</feature>
<feature type="transmembrane region" description="Helical" evidence="6">
    <location>
        <begin position="165"/>
        <end position="186"/>
    </location>
</feature>
<keyword evidence="3 6" id="KW-0812">Transmembrane</keyword>
<protein>
    <recommendedName>
        <fullName evidence="6">Gustatory receptor</fullName>
    </recommendedName>
</protein>
<dbReference type="Pfam" id="PF08395">
    <property type="entry name" value="7tm_7"/>
    <property type="match status" value="1"/>
</dbReference>
<dbReference type="GO" id="GO:0007165">
    <property type="term" value="P:signal transduction"/>
    <property type="evidence" value="ECO:0007669"/>
    <property type="project" value="UniProtKB-KW"/>
</dbReference>
<name>A0A905STE6_STOCA</name>
<dbReference type="EnsemblMetazoa" id="SCAU016985-RA">
    <property type="protein sequence ID" value="SCAU016985-PA"/>
    <property type="gene ID" value="SCAU016985"/>
</dbReference>
<dbReference type="GO" id="GO:0005886">
    <property type="term" value="C:plasma membrane"/>
    <property type="evidence" value="ECO:0007669"/>
    <property type="project" value="UniProtKB-SubCell"/>
</dbReference>
<keyword evidence="8" id="KW-1185">Reference proteome</keyword>
<dbReference type="InterPro" id="IPR013604">
    <property type="entry name" value="7TM_chemorcpt"/>
</dbReference>
<keyword evidence="2 6" id="KW-1003">Cell membrane</keyword>
<comment type="similarity">
    <text evidence="6">Belongs to the insect chemoreceptor superfamily. Gustatory receptor (GR) family.</text>
</comment>